<dbReference type="Proteomes" id="UP001372834">
    <property type="component" value="Unassembled WGS sequence"/>
</dbReference>
<evidence type="ECO:0008006" key="7">
    <source>
        <dbReference type="Google" id="ProtNLM"/>
    </source>
</evidence>
<comment type="caution">
    <text evidence="3">The sequence shown here is derived from an EMBL/GenBank/DDBJ whole genome shotgun (WGS) entry which is preliminary data.</text>
</comment>
<protein>
    <recommendedName>
        <fullName evidence="7">T-complex protein 11-like protein 1</fullName>
    </recommendedName>
</protein>
<keyword evidence="5" id="KW-1185">Reference proteome</keyword>
<dbReference type="EMBL" id="JAWJWE010000037">
    <property type="protein sequence ID" value="KAK6626004.1"/>
    <property type="molecule type" value="Genomic_DNA"/>
</dbReference>
<dbReference type="Pfam" id="PF05794">
    <property type="entry name" value="Tcp11"/>
    <property type="match status" value="1"/>
</dbReference>
<gene>
    <name evidence="3" type="ORF">RUM43_006308</name>
    <name evidence="4" type="ORF">RUM44_007899</name>
</gene>
<dbReference type="Proteomes" id="UP001359485">
    <property type="component" value="Unassembled WGS sequence"/>
</dbReference>
<proteinExistence type="inferred from homology"/>
<evidence type="ECO:0000313" key="3">
    <source>
        <dbReference type="EMBL" id="KAK6626004.1"/>
    </source>
</evidence>
<name>A0AAN8S909_POLSC</name>
<evidence type="ECO:0000313" key="4">
    <source>
        <dbReference type="EMBL" id="KAK6637482.1"/>
    </source>
</evidence>
<sequence length="485" mass="54729">MSEDNGTGARRKEYASPAESLEVEESDQGKRQRTTPNVQSGANGVVGEIPASPPKFISLEELMKAANGVTNMVLAHEIAVNKDFKLEKIEAPQDSLEKKVEDVVHRAFWDVLEAELSEDPPNYTQAMTLLGDIKNGLLELLLPQHTKIRQQISEVLDIDLIRQQANAGALDFQQYAQYVISVMGKLCAPVRDEKIASLTKTTNVVEVFRGILETIDLMKLDMANFTINVMRPQIVANSVEYEKMKFAEYLKLDPEGLTLTKQWLKRHLPVAQKYAEKGKKIAAVINDAYMELLEWDENQDFPETTMMDKCRILDLKREIDKLTLTGAILLFTFTLSGPDLCSVQEFKLKLKDDILTLIKSAENSGQTDLKALLEEIAEKLKQDILKGVEQYGVGQNQINGGSMTLNLTELIDKKHKIRHLLDQRIREFLLDTITSQTAEPMKIPQGYSNLQPEVTQLAGNFLILTSHNRAVHEERYANIVEEYLS</sequence>
<dbReference type="EMBL" id="JAWJWF010000002">
    <property type="protein sequence ID" value="KAK6637482.1"/>
    <property type="molecule type" value="Genomic_DNA"/>
</dbReference>
<evidence type="ECO:0000256" key="1">
    <source>
        <dbReference type="ARBA" id="ARBA00010954"/>
    </source>
</evidence>
<evidence type="ECO:0000256" key="2">
    <source>
        <dbReference type="SAM" id="MobiDB-lite"/>
    </source>
</evidence>
<dbReference type="InterPro" id="IPR008862">
    <property type="entry name" value="Tcp11"/>
</dbReference>
<dbReference type="PANTHER" id="PTHR12832:SF11">
    <property type="entry name" value="LD23868P"/>
    <property type="match status" value="1"/>
</dbReference>
<dbReference type="GO" id="GO:0007165">
    <property type="term" value="P:signal transduction"/>
    <property type="evidence" value="ECO:0007669"/>
    <property type="project" value="TreeGrafter"/>
</dbReference>
<dbReference type="PANTHER" id="PTHR12832">
    <property type="entry name" value="TESTIS-SPECIFIC PROTEIN PBS13 T-COMPLEX 11"/>
    <property type="match status" value="1"/>
</dbReference>
<comment type="similarity">
    <text evidence="1">Belongs to the TCP11 family.</text>
</comment>
<feature type="region of interest" description="Disordered" evidence="2">
    <location>
        <begin position="1"/>
        <end position="50"/>
    </location>
</feature>
<evidence type="ECO:0000313" key="6">
    <source>
        <dbReference type="Proteomes" id="UP001372834"/>
    </source>
</evidence>
<accession>A0AAN8S909</accession>
<evidence type="ECO:0000313" key="5">
    <source>
        <dbReference type="Proteomes" id="UP001359485"/>
    </source>
</evidence>
<organism evidence="3 6">
    <name type="scientific">Polyplax serrata</name>
    <name type="common">Common mouse louse</name>
    <dbReference type="NCBI Taxonomy" id="468196"/>
    <lineage>
        <taxon>Eukaryota</taxon>
        <taxon>Metazoa</taxon>
        <taxon>Ecdysozoa</taxon>
        <taxon>Arthropoda</taxon>
        <taxon>Hexapoda</taxon>
        <taxon>Insecta</taxon>
        <taxon>Pterygota</taxon>
        <taxon>Neoptera</taxon>
        <taxon>Paraneoptera</taxon>
        <taxon>Psocodea</taxon>
        <taxon>Troctomorpha</taxon>
        <taxon>Phthiraptera</taxon>
        <taxon>Anoplura</taxon>
        <taxon>Polyplacidae</taxon>
        <taxon>Polyplax</taxon>
    </lineage>
</organism>
<reference evidence="3 6" key="1">
    <citation type="submission" date="2023-10" db="EMBL/GenBank/DDBJ databases">
        <title>Genomes of two closely related lineages of the louse Polyplax serrata with different host specificities.</title>
        <authorList>
            <person name="Martinu J."/>
            <person name="Tarabai H."/>
            <person name="Stefka J."/>
            <person name="Hypsa V."/>
        </authorList>
    </citation>
    <scope>NUCLEOTIDE SEQUENCE [LARGE SCALE GENOMIC DNA]</scope>
    <source>
        <strain evidence="4">98ZLc_SE</strain>
        <strain evidence="3">HR10_N</strain>
    </source>
</reference>
<dbReference type="AlphaFoldDB" id="A0AAN8S909"/>